<dbReference type="EMBL" id="LT963398">
    <property type="protein sequence ID" value="SOS30345.1"/>
    <property type="molecule type" value="Genomic_DNA"/>
</dbReference>
<dbReference type="AlphaFoldDB" id="A0A2K4W319"/>
<protein>
    <submittedName>
        <fullName evidence="1">Uncharacterized protein</fullName>
    </submittedName>
</protein>
<dbReference type="EMBL" id="LT963398">
    <property type="protein sequence ID" value="SOS30279.1"/>
    <property type="molecule type" value="Genomic_DNA"/>
</dbReference>
<keyword evidence="3" id="KW-1185">Reference proteome</keyword>
<reference evidence="1" key="2">
    <citation type="submission" date="2017-11" db="EMBL/GenBank/DDBJ databases">
        <authorList>
            <person name="Han C.G."/>
        </authorList>
    </citation>
    <scope>NUCLEOTIDE SEQUENCE [LARGE SCALE GENOMIC DNA]</scope>
    <source>
        <strain evidence="1">PL963</strain>
    </source>
</reference>
<evidence type="ECO:0000313" key="3">
    <source>
        <dbReference type="Proteomes" id="UP000239025"/>
    </source>
</evidence>
<reference evidence="3" key="1">
    <citation type="submission" date="2017-11" db="EMBL/GenBank/DDBJ databases">
        <authorList>
            <person name="Blom J."/>
        </authorList>
    </citation>
    <scope>NUCLEOTIDE SEQUENCE [LARGE SCALE GENOMIC DNA]</scope>
    <source>
        <plasmid evidence="3">PP3</plasmid>
    </source>
</reference>
<keyword evidence="1" id="KW-0614">Plasmid</keyword>
<accession>A0A2K4W319</accession>
<gene>
    <name evidence="1" type="ORF">PL963_P300001</name>
    <name evidence="2" type="ORF">PL963_P300067</name>
</gene>
<organism evidence="1 3">
    <name type="scientific">Pseudomonas cerasi</name>
    <dbReference type="NCBI Taxonomy" id="1583341"/>
    <lineage>
        <taxon>Bacteria</taxon>
        <taxon>Pseudomonadati</taxon>
        <taxon>Pseudomonadota</taxon>
        <taxon>Gammaproteobacteria</taxon>
        <taxon>Pseudomonadales</taxon>
        <taxon>Pseudomonadaceae</taxon>
        <taxon>Pseudomonas</taxon>
    </lineage>
</organism>
<proteinExistence type="predicted"/>
<dbReference type="Proteomes" id="UP000239025">
    <property type="component" value="Plasmid PP3"/>
</dbReference>
<name>A0A2K4W319_9PSED</name>
<evidence type="ECO:0000313" key="1">
    <source>
        <dbReference type="EMBL" id="SOS30279.1"/>
    </source>
</evidence>
<evidence type="ECO:0000313" key="2">
    <source>
        <dbReference type="EMBL" id="SOS30345.1"/>
    </source>
</evidence>
<geneLocation type="plasmid" evidence="1 3">
    <name>PP3</name>
</geneLocation>
<sequence>MSDFVEPLADMCVGRHHIQRQTRTLERSGQRGNETALQIPVEALNLALGLGTVRAADLGNKTKLIGQRSQSGMPTVLALPKSISLGDDGSGVIKQCLLGHAAKVSERLPKPCQPGFAVLSLGETDKACSTKTKCRHERLKRLTASSNGGEVHLYLLAGQCLETYHRLFCLTFEGANISLQTTDAAAVPQCRDLTQQDGRRNPVWARRLNTLVQVVLEGVDFARTCGSHLVTG</sequence>